<sequence>MAGILLLGSHQQYKHPTKPGEVKMYRFLVVIEKANKNYSAYSPDLPGCVATGATREEAENNMYGAIEMHIQGLLEDKFPIPESKSFAKYIAVAEKPGVGQTS</sequence>
<name>A0A0P8CCE3_9EURY</name>
<dbReference type="Pfam" id="PF15919">
    <property type="entry name" value="HicB_lk_antitox"/>
    <property type="match status" value="1"/>
</dbReference>
<feature type="domain" description="HicB-like antitoxin of toxin-antitoxin system" evidence="1">
    <location>
        <begin position="28"/>
        <end position="93"/>
    </location>
</feature>
<evidence type="ECO:0000259" key="1">
    <source>
        <dbReference type="Pfam" id="PF15919"/>
    </source>
</evidence>
<reference evidence="2 3" key="1">
    <citation type="submission" date="2015-09" db="EMBL/GenBank/DDBJ databases">
        <title>A metagenomics-based metabolic model of nitrate-dependent anaerobic oxidation of methane by Methanoperedens-like archaea.</title>
        <authorList>
            <person name="Arshad A."/>
            <person name="Speth D.R."/>
            <person name="De Graaf R.M."/>
            <person name="Op Den Camp H.J."/>
            <person name="Jetten M.S."/>
            <person name="Welte C.U."/>
        </authorList>
    </citation>
    <scope>NUCLEOTIDE SEQUENCE [LARGE SCALE GENOMIC DNA]</scope>
</reference>
<accession>A0A0P8CCE3</accession>
<comment type="caution">
    <text evidence="2">The sequence shown here is derived from an EMBL/GenBank/DDBJ whole genome shotgun (WGS) entry which is preliminary data.</text>
</comment>
<dbReference type="SUPFAM" id="SSF143100">
    <property type="entry name" value="TTHA1013/TTHA0281-like"/>
    <property type="match status" value="1"/>
</dbReference>
<dbReference type="PANTHER" id="PTHR34504:SF2">
    <property type="entry name" value="UPF0150 PROTEIN SSL0259"/>
    <property type="match status" value="1"/>
</dbReference>
<proteinExistence type="predicted"/>
<gene>
    <name evidence="2" type="ORF">MPEBLZ_00830</name>
</gene>
<organism evidence="2 3">
    <name type="scientific">Candidatus Methanoperedens nitratireducens</name>
    <dbReference type="NCBI Taxonomy" id="1392998"/>
    <lineage>
        <taxon>Archaea</taxon>
        <taxon>Methanobacteriati</taxon>
        <taxon>Methanobacteriota</taxon>
        <taxon>Stenosarchaea group</taxon>
        <taxon>Methanomicrobia</taxon>
        <taxon>Methanosarcinales</taxon>
        <taxon>ANME-2 cluster</taxon>
        <taxon>Candidatus Methanoperedentaceae</taxon>
        <taxon>Candidatus Methanoperedens</taxon>
    </lineage>
</organism>
<dbReference type="PANTHER" id="PTHR34504">
    <property type="entry name" value="ANTITOXIN HICB"/>
    <property type="match status" value="1"/>
</dbReference>
<dbReference type="Proteomes" id="UP000050360">
    <property type="component" value="Unassembled WGS sequence"/>
</dbReference>
<dbReference type="InterPro" id="IPR051404">
    <property type="entry name" value="TA_system_antitoxin"/>
</dbReference>
<dbReference type="InterPro" id="IPR031807">
    <property type="entry name" value="HicB-like"/>
</dbReference>
<dbReference type="EMBL" id="LKCM01000070">
    <property type="protein sequence ID" value="KPQ44603.1"/>
    <property type="molecule type" value="Genomic_DNA"/>
</dbReference>
<dbReference type="Gene3D" id="3.30.160.250">
    <property type="match status" value="1"/>
</dbReference>
<dbReference type="InterPro" id="IPR035069">
    <property type="entry name" value="TTHA1013/TTHA0281-like"/>
</dbReference>
<dbReference type="AlphaFoldDB" id="A0A0P8CCE3"/>
<dbReference type="PATRIC" id="fig|1719120.3.peg.895"/>
<evidence type="ECO:0000313" key="2">
    <source>
        <dbReference type="EMBL" id="KPQ44603.1"/>
    </source>
</evidence>
<evidence type="ECO:0000313" key="3">
    <source>
        <dbReference type="Proteomes" id="UP000050360"/>
    </source>
</evidence>
<protein>
    <recommendedName>
        <fullName evidence="1">HicB-like antitoxin of toxin-antitoxin system domain-containing protein</fullName>
    </recommendedName>
</protein>